<name>A0A2W5QP07_ANCNO</name>
<sequence length="293" mass="32410">FHAPNPFVASILWAKMRMQGYRTPLMIFHQMEISGRRTLRQLLAPMYRDLARRAVWVSVASPKNYAISKDLPRDVRLVTLPLFVDPDSYPTDEAFRTAAALWRRETYGEAPLIGFVGRHVYYKGLDVLVHALAKLPNVRAIIAGDGPLRASTMALARELGVADRIDFPGEVSHGDKCRIMAAIDVFAFPSMDRAEAFGLSQLEAMLLGAVVVAGDLPTGVTDISVNEETALLVEPGNADHLAAQMQRALTDTALRARLRTNARRHVEERFSRERVLADLVRLTRAAIDAPGAT</sequence>
<dbReference type="InterPro" id="IPR001296">
    <property type="entry name" value="Glyco_trans_1"/>
</dbReference>
<dbReference type="InterPro" id="IPR050194">
    <property type="entry name" value="Glycosyltransferase_grp1"/>
</dbReference>
<accession>A0A2W5QP07</accession>
<dbReference type="GO" id="GO:0016757">
    <property type="term" value="F:glycosyltransferase activity"/>
    <property type="evidence" value="ECO:0007669"/>
    <property type="project" value="InterPro"/>
</dbReference>
<evidence type="ECO:0000259" key="1">
    <source>
        <dbReference type="Pfam" id="PF00534"/>
    </source>
</evidence>
<evidence type="ECO:0000313" key="3">
    <source>
        <dbReference type="Proteomes" id="UP000248887"/>
    </source>
</evidence>
<dbReference type="AlphaFoldDB" id="A0A2W5QP07"/>
<dbReference type="PANTHER" id="PTHR45947:SF3">
    <property type="entry name" value="SULFOQUINOVOSYL TRANSFERASE SQD2"/>
    <property type="match status" value="1"/>
</dbReference>
<dbReference type="SUPFAM" id="SSF53756">
    <property type="entry name" value="UDP-Glycosyltransferase/glycogen phosphorylase"/>
    <property type="match status" value="1"/>
</dbReference>
<protein>
    <recommendedName>
        <fullName evidence="1">Glycosyl transferase family 1 domain-containing protein</fullName>
    </recommendedName>
</protein>
<dbReference type="Gene3D" id="3.40.50.2000">
    <property type="entry name" value="Glycogen Phosphorylase B"/>
    <property type="match status" value="2"/>
</dbReference>
<feature type="non-terminal residue" evidence="2">
    <location>
        <position position="1"/>
    </location>
</feature>
<organism evidence="2 3">
    <name type="scientific">Ancylobacter novellus</name>
    <name type="common">Thiobacillus novellus</name>
    <dbReference type="NCBI Taxonomy" id="921"/>
    <lineage>
        <taxon>Bacteria</taxon>
        <taxon>Pseudomonadati</taxon>
        <taxon>Pseudomonadota</taxon>
        <taxon>Alphaproteobacteria</taxon>
        <taxon>Hyphomicrobiales</taxon>
        <taxon>Xanthobacteraceae</taxon>
        <taxon>Ancylobacter</taxon>
    </lineage>
</organism>
<feature type="domain" description="Glycosyl transferase family 1" evidence="1">
    <location>
        <begin position="107"/>
        <end position="264"/>
    </location>
</feature>
<evidence type="ECO:0000313" key="2">
    <source>
        <dbReference type="EMBL" id="PZQ79002.1"/>
    </source>
</evidence>
<comment type="caution">
    <text evidence="2">The sequence shown here is derived from an EMBL/GenBank/DDBJ whole genome shotgun (WGS) entry which is preliminary data.</text>
</comment>
<reference evidence="2 3" key="1">
    <citation type="submission" date="2017-08" db="EMBL/GenBank/DDBJ databases">
        <title>Infants hospitalized years apart are colonized by the same room-sourced microbial strains.</title>
        <authorList>
            <person name="Brooks B."/>
            <person name="Olm M.R."/>
            <person name="Firek B.A."/>
            <person name="Baker R."/>
            <person name="Thomas B.C."/>
            <person name="Morowitz M.J."/>
            <person name="Banfield J.F."/>
        </authorList>
    </citation>
    <scope>NUCLEOTIDE SEQUENCE [LARGE SCALE GENOMIC DNA]</scope>
    <source>
        <strain evidence="2">S2_005_001_R2_27</strain>
    </source>
</reference>
<dbReference type="PANTHER" id="PTHR45947">
    <property type="entry name" value="SULFOQUINOVOSYL TRANSFERASE SQD2"/>
    <property type="match status" value="1"/>
</dbReference>
<dbReference type="Pfam" id="PF00534">
    <property type="entry name" value="Glycos_transf_1"/>
    <property type="match status" value="1"/>
</dbReference>
<dbReference type="EMBL" id="QFQD01000107">
    <property type="protein sequence ID" value="PZQ79002.1"/>
    <property type="molecule type" value="Genomic_DNA"/>
</dbReference>
<dbReference type="Proteomes" id="UP000248887">
    <property type="component" value="Unassembled WGS sequence"/>
</dbReference>
<gene>
    <name evidence="2" type="ORF">DI549_21305</name>
</gene>
<proteinExistence type="predicted"/>